<organism evidence="2 3">
    <name type="scientific">Deinococcus radiopugnans ATCC 19172</name>
    <dbReference type="NCBI Taxonomy" id="585398"/>
    <lineage>
        <taxon>Bacteria</taxon>
        <taxon>Thermotogati</taxon>
        <taxon>Deinococcota</taxon>
        <taxon>Deinococci</taxon>
        <taxon>Deinococcales</taxon>
        <taxon>Deinococcaceae</taxon>
        <taxon>Deinococcus</taxon>
    </lineage>
</organism>
<sequence>MKITLTAKLKLRHSPEQKIALDAVTLAYRDALNYTSGIAFANNKLSAGMRLQTLVYEDLRAKFGLPSQMACNAPRQVATSYKVQWTKLRQDHADLASGRIRCLAHETNDEQVQQKQGRPWRADTGLIRIPFIPCRNRESADSSTPRPEPVFLLLASLGFPGVFNTFQSESVLYGLRLIRTERPPVEQGMLRDEIGLGFQPGTPFTECFLEFSK</sequence>
<evidence type="ECO:0000313" key="2">
    <source>
        <dbReference type="EMBL" id="TNM64287.1"/>
    </source>
</evidence>
<gene>
    <name evidence="2" type="ORF">FHR04_19830</name>
    <name evidence="1" type="ORF">HNQ04_004095</name>
</gene>
<dbReference type="Proteomes" id="UP000629870">
    <property type="component" value="Unassembled WGS sequence"/>
</dbReference>
<keyword evidence="4" id="KW-1185">Reference proteome</keyword>
<evidence type="ECO:0000313" key="4">
    <source>
        <dbReference type="Proteomes" id="UP000629870"/>
    </source>
</evidence>
<dbReference type="RefSeq" id="WP_139404916.1">
    <property type="nucleotide sequence ID" value="NZ_JACHEW010000045.1"/>
</dbReference>
<accession>A0A5C4XLU5</accession>
<dbReference type="AlphaFoldDB" id="A0A5C4XLU5"/>
<dbReference type="EMBL" id="VDMO01000042">
    <property type="protein sequence ID" value="TNM64287.1"/>
    <property type="molecule type" value="Genomic_DNA"/>
</dbReference>
<name>A0A5C4XLU5_9DEIO</name>
<proteinExistence type="predicted"/>
<protein>
    <submittedName>
        <fullName evidence="1">Transposase</fullName>
    </submittedName>
</protein>
<reference evidence="1 4" key="2">
    <citation type="submission" date="2020-08" db="EMBL/GenBank/DDBJ databases">
        <title>Genomic Encyclopedia of Type Strains, Phase IV (KMG-IV): sequencing the most valuable type-strain genomes for metagenomic binning, comparative biology and taxonomic classification.</title>
        <authorList>
            <person name="Goeker M."/>
        </authorList>
    </citation>
    <scope>NUCLEOTIDE SEQUENCE [LARGE SCALE GENOMIC DNA]</scope>
    <source>
        <strain evidence="1 4">DSM 12027</strain>
    </source>
</reference>
<dbReference type="OrthoDB" id="54141at2"/>
<evidence type="ECO:0000313" key="1">
    <source>
        <dbReference type="EMBL" id="MBB6018814.1"/>
    </source>
</evidence>
<dbReference type="EMBL" id="JACHEW010000045">
    <property type="protein sequence ID" value="MBB6018814.1"/>
    <property type="molecule type" value="Genomic_DNA"/>
</dbReference>
<evidence type="ECO:0000313" key="3">
    <source>
        <dbReference type="Proteomes" id="UP000313988"/>
    </source>
</evidence>
<comment type="caution">
    <text evidence="2">The sequence shown here is derived from an EMBL/GenBank/DDBJ whole genome shotgun (WGS) entry which is preliminary data.</text>
</comment>
<dbReference type="Proteomes" id="UP000313988">
    <property type="component" value="Unassembled WGS sequence"/>
</dbReference>
<reference evidence="2 3" key="1">
    <citation type="submission" date="2019-06" db="EMBL/GenBank/DDBJ databases">
        <title>Genome sequence of Deinococcus radiopugnans ATCC 19172.</title>
        <authorList>
            <person name="Maclea K.S."/>
            <person name="Maynard C.R."/>
        </authorList>
    </citation>
    <scope>NUCLEOTIDE SEQUENCE [LARGE SCALE GENOMIC DNA]</scope>
    <source>
        <strain evidence="2 3">ATCC 19172</strain>
    </source>
</reference>